<dbReference type="Pfam" id="PF07707">
    <property type="entry name" value="BACK"/>
    <property type="match status" value="1"/>
</dbReference>
<dbReference type="InterPro" id="IPR042345">
    <property type="entry name" value="Btbd7"/>
</dbReference>
<feature type="region of interest" description="Disordered" evidence="1">
    <location>
        <begin position="1"/>
        <end position="29"/>
    </location>
</feature>
<evidence type="ECO:0000313" key="5">
    <source>
        <dbReference type="WBParaSite" id="PgR197_g001_t02"/>
    </source>
</evidence>
<dbReference type="PANTHER" id="PTHR16064:SF3">
    <property type="entry name" value="BTB_POZ DOMAIN-CONTAINING PROTEIN 7"/>
    <property type="match status" value="1"/>
</dbReference>
<sequence>MGAASSSQLKSSRSPGQLDWIAPCSSRRTPSTKNRFTALILRKYIAGRFSRFHSRRKSRPISRDTQHAFHDLISSWSCSELAALCAEMESACAVRELVLIAESTRSAVSSLSRDLLNAFQNCIATDCFVLFKDGRYAAHLAVLCARSRYFADLWNSLEESTSSATPMLRFIDDDVPHELFIASLQCIYSGDMPSSVPLIERHKVNHLLFRLGCVRSVHDDLAEYDFATKGDCTLIFTTNANGTSSDESGIRRIDALEYRIRCSSAIVAARSDFLRSLIEKKRFRGEPLNIVIDEQLIPRIYAPVVLYAVYTDRLDLSKVLDGCQVSTSSLNEVQAIASGRRQKTPLRHAIDIFHIAQFLNLHHLAHSCEEVLVSELSIDTVSSLWEWASEAGGSAYVRRQCVAYLRNEFSRICSSHVLVELDEQLLHDCLLSDYVECSEVEILESVVRWGEHELVRRMEEREPNLVASTTHSISRRGVRRSELDDVELRNILGSLLPLVRIDYILPPFHQSLNSAYKRGLLDRSPNADLLGQRYPDSRSPDVSPDAHWFDHSVPRRHPAGPRLLLPYITEARSQLRRLCGSGADVLAEYRRGVVSDRMRIALESTWAHVVNLSPEVVSEQMRALVERRIVETLRTSELIKKAFSCGCAHHRDLAVEQVRLRVLRELNLDDNCMEVLVPVPNSTVRDSYVPRHYSSQPALTVMSVWPDLTSSTYISRPDSPQSEYDNESGGDYPPDILRIESMI</sequence>
<protein>
    <submittedName>
        <fullName evidence="4 5">BTB domain-containing protein</fullName>
    </submittedName>
</protein>
<feature type="compositionally biased region" description="Low complexity" evidence="1">
    <location>
        <begin position="1"/>
        <end position="14"/>
    </location>
</feature>
<reference evidence="4 5" key="1">
    <citation type="submission" date="2022-11" db="UniProtKB">
        <authorList>
            <consortium name="WormBaseParasite"/>
        </authorList>
    </citation>
    <scope>IDENTIFICATION</scope>
</reference>
<feature type="domain" description="BTB" evidence="2">
    <location>
        <begin position="125"/>
        <end position="196"/>
    </location>
</feature>
<dbReference type="PROSITE" id="PS50097">
    <property type="entry name" value="BTB"/>
    <property type="match status" value="1"/>
</dbReference>
<dbReference type="SMART" id="SM00225">
    <property type="entry name" value="BTB"/>
    <property type="match status" value="2"/>
</dbReference>
<evidence type="ECO:0000256" key="1">
    <source>
        <dbReference type="SAM" id="MobiDB-lite"/>
    </source>
</evidence>
<organism evidence="3 4">
    <name type="scientific">Parascaris univalens</name>
    <name type="common">Nematode worm</name>
    <dbReference type="NCBI Taxonomy" id="6257"/>
    <lineage>
        <taxon>Eukaryota</taxon>
        <taxon>Metazoa</taxon>
        <taxon>Ecdysozoa</taxon>
        <taxon>Nematoda</taxon>
        <taxon>Chromadorea</taxon>
        <taxon>Rhabditida</taxon>
        <taxon>Spirurina</taxon>
        <taxon>Ascaridomorpha</taxon>
        <taxon>Ascaridoidea</taxon>
        <taxon>Ascarididae</taxon>
        <taxon>Parascaris</taxon>
    </lineage>
</organism>
<dbReference type="Gene3D" id="1.25.40.420">
    <property type="match status" value="1"/>
</dbReference>
<feature type="compositionally biased region" description="Polar residues" evidence="1">
    <location>
        <begin position="712"/>
        <end position="723"/>
    </location>
</feature>
<dbReference type="InterPro" id="IPR011333">
    <property type="entry name" value="SKP1/BTB/POZ_sf"/>
</dbReference>
<dbReference type="Proteomes" id="UP000887569">
    <property type="component" value="Unplaced"/>
</dbReference>
<dbReference type="WBParaSite" id="PgR197_g001_t01">
    <property type="protein sequence ID" value="PgR197_g001_t01"/>
    <property type="gene ID" value="PgR197_g001"/>
</dbReference>
<dbReference type="InterPro" id="IPR011705">
    <property type="entry name" value="BACK"/>
</dbReference>
<name>A0A915CI28_PARUN</name>
<evidence type="ECO:0000259" key="2">
    <source>
        <dbReference type="PROSITE" id="PS50097"/>
    </source>
</evidence>
<dbReference type="PANTHER" id="PTHR16064">
    <property type="entry name" value="BTB POZ DOMAIN CONTAINING 7"/>
    <property type="match status" value="1"/>
</dbReference>
<dbReference type="AlphaFoldDB" id="A0A915CI28"/>
<evidence type="ECO:0000313" key="4">
    <source>
        <dbReference type="WBParaSite" id="PgR197_g001_t01"/>
    </source>
</evidence>
<keyword evidence="3" id="KW-1185">Reference proteome</keyword>
<dbReference type="GO" id="GO:0061138">
    <property type="term" value="P:morphogenesis of a branching epithelium"/>
    <property type="evidence" value="ECO:0007669"/>
    <property type="project" value="InterPro"/>
</dbReference>
<dbReference type="WBParaSite" id="PgR197_g001_t03">
    <property type="protein sequence ID" value="PgR197_g001_t03"/>
    <property type="gene ID" value="PgR197_g001"/>
</dbReference>
<dbReference type="Pfam" id="PF00651">
    <property type="entry name" value="BTB"/>
    <property type="match status" value="1"/>
</dbReference>
<accession>A0A915CI28</accession>
<feature type="region of interest" description="Disordered" evidence="1">
    <location>
        <begin position="712"/>
        <end position="734"/>
    </location>
</feature>
<dbReference type="SUPFAM" id="SSF54695">
    <property type="entry name" value="POZ domain"/>
    <property type="match status" value="2"/>
</dbReference>
<dbReference type="WBParaSite" id="PgR197_g001_t02">
    <property type="protein sequence ID" value="PgR197_g001_t02"/>
    <property type="gene ID" value="PgR197_g001"/>
</dbReference>
<evidence type="ECO:0000313" key="3">
    <source>
        <dbReference type="Proteomes" id="UP000887569"/>
    </source>
</evidence>
<proteinExistence type="predicted"/>
<dbReference type="InterPro" id="IPR000210">
    <property type="entry name" value="BTB/POZ_dom"/>
</dbReference>
<dbReference type="Gene3D" id="3.30.710.10">
    <property type="entry name" value="Potassium Channel Kv1.1, Chain A"/>
    <property type="match status" value="2"/>
</dbReference>